<dbReference type="Pfam" id="PF01535">
    <property type="entry name" value="PPR"/>
    <property type="match status" value="1"/>
</dbReference>
<dbReference type="Gene3D" id="1.25.40.10">
    <property type="entry name" value="Tetratricopeptide repeat domain"/>
    <property type="match status" value="4"/>
</dbReference>
<organism evidence="5 6">
    <name type="scientific">Dendrobium catenatum</name>
    <dbReference type="NCBI Taxonomy" id="906689"/>
    <lineage>
        <taxon>Eukaryota</taxon>
        <taxon>Viridiplantae</taxon>
        <taxon>Streptophyta</taxon>
        <taxon>Embryophyta</taxon>
        <taxon>Tracheophyta</taxon>
        <taxon>Spermatophyta</taxon>
        <taxon>Magnoliopsida</taxon>
        <taxon>Liliopsida</taxon>
        <taxon>Asparagales</taxon>
        <taxon>Orchidaceae</taxon>
        <taxon>Epidendroideae</taxon>
        <taxon>Malaxideae</taxon>
        <taxon>Dendrobiinae</taxon>
        <taxon>Dendrobium</taxon>
    </lineage>
</organism>
<keyword evidence="2" id="KW-0677">Repeat</keyword>
<evidence type="ECO:0000256" key="2">
    <source>
        <dbReference type="ARBA" id="ARBA00022737"/>
    </source>
</evidence>
<dbReference type="PANTHER" id="PTHR47938:SF7">
    <property type="entry name" value="PENTACOTRIPEPTIDE-REPEAT REGION OF PRORP DOMAIN-CONTAINING PROTEIN"/>
    <property type="match status" value="1"/>
</dbReference>
<dbReference type="Proteomes" id="UP000233837">
    <property type="component" value="Unassembled WGS sequence"/>
</dbReference>
<dbReference type="InterPro" id="IPR011990">
    <property type="entry name" value="TPR-like_helical_dom_sf"/>
</dbReference>
<sequence>MTTVRWPRVLSPNYLAMLIRQQKNPLNALHLFNSASLRHPSYRHNSAVYSAMVDALSSPLRPHLLLRLLHQMSLDSSPAHDRVFSRAILALDRADHHQDALFVFRRLIPPSNCPSSPLSLISLLRILLSRGLLRSALHLLLSLGSDTSRLGTQGINLLIDVACRLRRPDLALHAFAAIRELCCYPDRDTYRILMKALCDAGLLDDAVHLLYSMLWRISRKGCDADVVVYRTLLESLCAAGRIELAEEILGKVLKKGLRSPRARQAFQRPVLSVAGNLEEMKRIIDEALVVRGVRSLASYNAMITDLYAESEFAHAGKMLDEMRQKGFRPLVSMYEAKIAALCREGRVEDGIRVLEVEMVANDCVPTARSYNLLMEGLCVKGESTRAMRYLDRMDRQLGCVAQKESYEILVDGFCAEGLFLDAANVLEKMHRRKYWPECKIFGRVIQGLCSIGRIYEALLWLEEMLSQGKMPEASVWSSLVDVLFGMPTIEKDPYMDVLLHDFSSVLTSHNNRESQVNKPQRDATLEKNKKDNCPVRLEALWRQFGALRRSSLYLMILRGSNAQYCGATQRRGTESRALRRSALC</sequence>
<evidence type="ECO:0000313" key="5">
    <source>
        <dbReference type="EMBL" id="PKU66149.1"/>
    </source>
</evidence>
<proteinExistence type="inferred from homology"/>
<feature type="domain" description="PROP1-like PPR" evidence="4">
    <location>
        <begin position="295"/>
        <end position="416"/>
    </location>
</feature>
<dbReference type="EMBL" id="KZ503291">
    <property type="protein sequence ID" value="PKU66149.1"/>
    <property type="molecule type" value="Genomic_DNA"/>
</dbReference>
<feature type="repeat" description="PPR" evidence="3">
    <location>
        <begin position="186"/>
        <end position="216"/>
    </location>
</feature>
<feature type="repeat" description="PPR" evidence="3">
    <location>
        <begin position="225"/>
        <end position="259"/>
    </location>
</feature>
<dbReference type="NCBIfam" id="TIGR00756">
    <property type="entry name" value="PPR"/>
    <property type="match status" value="5"/>
</dbReference>
<evidence type="ECO:0000256" key="1">
    <source>
        <dbReference type="ARBA" id="ARBA00007626"/>
    </source>
</evidence>
<name>A0A2I0VRW3_9ASPA</name>
<feature type="repeat" description="PPR" evidence="3">
    <location>
        <begin position="402"/>
        <end position="436"/>
    </location>
</feature>
<dbReference type="Pfam" id="PF17177">
    <property type="entry name" value="PPR_long"/>
    <property type="match status" value="1"/>
</dbReference>
<dbReference type="GO" id="GO:0003729">
    <property type="term" value="F:mRNA binding"/>
    <property type="evidence" value="ECO:0007669"/>
    <property type="project" value="TreeGrafter"/>
</dbReference>
<feature type="repeat" description="PPR" evidence="3">
    <location>
        <begin position="437"/>
        <end position="471"/>
    </location>
</feature>
<feature type="repeat" description="PPR" evidence="3">
    <location>
        <begin position="330"/>
        <end position="365"/>
    </location>
</feature>
<accession>A0A2I0VRW3</accession>
<dbReference type="Pfam" id="PF12854">
    <property type="entry name" value="PPR_1"/>
    <property type="match status" value="2"/>
</dbReference>
<dbReference type="InterPro" id="IPR002885">
    <property type="entry name" value="PPR_rpt"/>
</dbReference>
<keyword evidence="6" id="KW-1185">Reference proteome</keyword>
<comment type="similarity">
    <text evidence="1">Belongs to the PPR family. P subfamily.</text>
</comment>
<dbReference type="PANTHER" id="PTHR47938">
    <property type="entry name" value="RESPIRATORY COMPLEX I CHAPERONE (CIA84), PUTATIVE (AFU_ORTHOLOGUE AFUA_2G06020)-RELATED"/>
    <property type="match status" value="1"/>
</dbReference>
<evidence type="ECO:0000313" key="6">
    <source>
        <dbReference type="Proteomes" id="UP000233837"/>
    </source>
</evidence>
<reference evidence="5 6" key="2">
    <citation type="journal article" date="2017" name="Nature">
        <title>The Apostasia genome and the evolution of orchids.</title>
        <authorList>
            <person name="Zhang G.Q."/>
            <person name="Liu K.W."/>
            <person name="Li Z."/>
            <person name="Lohaus R."/>
            <person name="Hsiao Y.Y."/>
            <person name="Niu S.C."/>
            <person name="Wang J.Y."/>
            <person name="Lin Y.C."/>
            <person name="Xu Q."/>
            <person name="Chen L.J."/>
            <person name="Yoshida K."/>
            <person name="Fujiwara S."/>
            <person name="Wang Z.W."/>
            <person name="Zhang Y.Q."/>
            <person name="Mitsuda N."/>
            <person name="Wang M."/>
            <person name="Liu G.H."/>
            <person name="Pecoraro L."/>
            <person name="Huang H.X."/>
            <person name="Xiao X.J."/>
            <person name="Lin M."/>
            <person name="Wu X.Y."/>
            <person name="Wu W.L."/>
            <person name="Chen Y.Y."/>
            <person name="Chang S.B."/>
            <person name="Sakamoto S."/>
            <person name="Ohme-Takagi M."/>
            <person name="Yagi M."/>
            <person name="Zeng S.J."/>
            <person name="Shen C.Y."/>
            <person name="Yeh C.M."/>
            <person name="Luo Y.B."/>
            <person name="Tsai W.C."/>
            <person name="Van de Peer Y."/>
            <person name="Liu Z.J."/>
        </authorList>
    </citation>
    <scope>NUCLEOTIDE SEQUENCE [LARGE SCALE GENOMIC DNA]</scope>
    <source>
        <tissue evidence="5">The whole plant</tissue>
    </source>
</reference>
<reference evidence="5 6" key="1">
    <citation type="journal article" date="2016" name="Sci. Rep.">
        <title>The Dendrobium catenatum Lindl. genome sequence provides insights into polysaccharide synthase, floral development and adaptive evolution.</title>
        <authorList>
            <person name="Zhang G.Q."/>
            <person name="Xu Q."/>
            <person name="Bian C."/>
            <person name="Tsai W.C."/>
            <person name="Yeh C.M."/>
            <person name="Liu K.W."/>
            <person name="Yoshida K."/>
            <person name="Zhang L.S."/>
            <person name="Chang S.B."/>
            <person name="Chen F."/>
            <person name="Shi Y."/>
            <person name="Su Y.Y."/>
            <person name="Zhang Y.Q."/>
            <person name="Chen L.J."/>
            <person name="Yin Y."/>
            <person name="Lin M."/>
            <person name="Huang H."/>
            <person name="Deng H."/>
            <person name="Wang Z.W."/>
            <person name="Zhu S.L."/>
            <person name="Zhao X."/>
            <person name="Deng C."/>
            <person name="Niu S.C."/>
            <person name="Huang J."/>
            <person name="Wang M."/>
            <person name="Liu G.H."/>
            <person name="Yang H.J."/>
            <person name="Xiao X.J."/>
            <person name="Hsiao Y.Y."/>
            <person name="Wu W.L."/>
            <person name="Chen Y.Y."/>
            <person name="Mitsuda N."/>
            <person name="Ohme-Takagi M."/>
            <person name="Luo Y.B."/>
            <person name="Van de Peer Y."/>
            <person name="Liu Z.J."/>
        </authorList>
    </citation>
    <scope>NUCLEOTIDE SEQUENCE [LARGE SCALE GENOMIC DNA]</scope>
    <source>
        <tissue evidence="5">The whole plant</tissue>
    </source>
</reference>
<dbReference type="InterPro" id="IPR033443">
    <property type="entry name" value="PROP1-like_PPR_dom"/>
</dbReference>
<gene>
    <name evidence="5" type="ORF">MA16_Dca009523</name>
</gene>
<evidence type="ECO:0000259" key="4">
    <source>
        <dbReference type="Pfam" id="PF17177"/>
    </source>
</evidence>
<evidence type="ECO:0000256" key="3">
    <source>
        <dbReference type="PROSITE-ProRule" id="PRU00708"/>
    </source>
</evidence>
<feature type="repeat" description="PPR" evidence="3">
    <location>
        <begin position="295"/>
        <end position="329"/>
    </location>
</feature>
<protein>
    <submittedName>
        <fullName evidence="5">Pentatricopeptide repeat-containing protein</fullName>
    </submittedName>
</protein>
<dbReference type="AlphaFoldDB" id="A0A2I0VRW3"/>
<dbReference type="PROSITE" id="PS51375">
    <property type="entry name" value="PPR"/>
    <property type="match status" value="6"/>
</dbReference>
<dbReference type="STRING" id="906689.A0A2I0VRW3"/>